<evidence type="ECO:0000313" key="7">
    <source>
        <dbReference type="Proteomes" id="UP000285523"/>
    </source>
</evidence>
<feature type="signal peptide" evidence="4">
    <location>
        <begin position="1"/>
        <end position="24"/>
    </location>
</feature>
<dbReference type="PROSITE" id="PS50005">
    <property type="entry name" value="TPR"/>
    <property type="match status" value="2"/>
</dbReference>
<reference evidence="6 7" key="1">
    <citation type="submission" date="2018-09" db="EMBL/GenBank/DDBJ databases">
        <title>Draft genome sequence of Rhodopseudomonas palustris 2.1.18.</title>
        <authorList>
            <person name="Robertson S.L."/>
            <person name="Meyer T.E."/>
            <person name="Kyndt J.A."/>
        </authorList>
    </citation>
    <scope>NUCLEOTIDE SEQUENCE [LARGE SCALE GENOMIC DNA]</scope>
    <source>
        <strain evidence="6 7">2.1.18</strain>
    </source>
</reference>
<dbReference type="SUPFAM" id="SSF48452">
    <property type="entry name" value="TPR-like"/>
    <property type="match status" value="1"/>
</dbReference>
<organism evidence="6 7">
    <name type="scientific">Rhodopseudomonas palustris</name>
    <dbReference type="NCBI Taxonomy" id="1076"/>
    <lineage>
        <taxon>Bacteria</taxon>
        <taxon>Pseudomonadati</taxon>
        <taxon>Pseudomonadota</taxon>
        <taxon>Alphaproteobacteria</taxon>
        <taxon>Hyphomicrobiales</taxon>
        <taxon>Nitrobacteraceae</taxon>
        <taxon>Rhodopseudomonas</taxon>
    </lineage>
</organism>
<evidence type="ECO:0000313" key="6">
    <source>
        <dbReference type="EMBL" id="RJF77188.1"/>
    </source>
</evidence>
<name>A0A418VLZ8_RHOPL</name>
<comment type="caution">
    <text evidence="6">The sequence shown here is derived from an EMBL/GenBank/DDBJ whole genome shotgun (WGS) entry which is preliminary data.</text>
</comment>
<feature type="repeat" description="TPR" evidence="3">
    <location>
        <begin position="106"/>
        <end position="139"/>
    </location>
</feature>
<dbReference type="AlphaFoldDB" id="A0A418VLZ8"/>
<protein>
    <submittedName>
        <fullName evidence="6">Tetratricopeptide repeat protein</fullName>
    </submittedName>
</protein>
<evidence type="ECO:0000259" key="5">
    <source>
        <dbReference type="Pfam" id="PF07007"/>
    </source>
</evidence>
<keyword evidence="2 3" id="KW-0802">TPR repeat</keyword>
<dbReference type="Gene3D" id="1.20.1270.180">
    <property type="match status" value="1"/>
</dbReference>
<dbReference type="PANTHER" id="PTHR44858">
    <property type="entry name" value="TETRATRICOPEPTIDE REPEAT PROTEIN 6"/>
    <property type="match status" value="1"/>
</dbReference>
<dbReference type="InterPro" id="IPR009739">
    <property type="entry name" value="LprI-like_N"/>
</dbReference>
<sequence>MRRVSIASVLLALALLMQAASAFATSSDELDDPMADPAPCLTAASKSGEAVRAVALCGRLLANRNTERNDRIKALVARGSALARTGEIDRAIADYDDALRLDPKQPDVLNARGELWRGKGDHPKALLDFSAALKLLPDHAAARANHRALAAELERLGMQKAVDGKPSFDCLRARRPVEKAICADRDLANLDREIDAMYRRLLRDNAKAKPAELQALKRAQDSFLARRNTAYGKPGYDLRAAMKARLQQLSGVNGY</sequence>
<feature type="repeat" description="TPR" evidence="3">
    <location>
        <begin position="72"/>
        <end position="105"/>
    </location>
</feature>
<dbReference type="GO" id="GO:0046813">
    <property type="term" value="P:receptor-mediated virion attachment to host cell"/>
    <property type="evidence" value="ECO:0007669"/>
    <property type="project" value="TreeGrafter"/>
</dbReference>
<dbReference type="Gene3D" id="1.25.40.10">
    <property type="entry name" value="Tetratricopeptide repeat domain"/>
    <property type="match status" value="1"/>
</dbReference>
<gene>
    <name evidence="6" type="ORF">D4Q52_04685</name>
</gene>
<dbReference type="Proteomes" id="UP000285523">
    <property type="component" value="Unassembled WGS sequence"/>
</dbReference>
<keyword evidence="1" id="KW-0677">Repeat</keyword>
<proteinExistence type="predicted"/>
<dbReference type="RefSeq" id="WP_119855438.1">
    <property type="nucleotide sequence ID" value="NZ_QYYD01000003.1"/>
</dbReference>
<dbReference type="Pfam" id="PF13432">
    <property type="entry name" value="TPR_16"/>
    <property type="match status" value="1"/>
</dbReference>
<feature type="domain" description="Lysozyme inhibitor LprI-like N-terminal" evidence="5">
    <location>
        <begin position="177"/>
        <end position="231"/>
    </location>
</feature>
<evidence type="ECO:0000256" key="1">
    <source>
        <dbReference type="ARBA" id="ARBA00022737"/>
    </source>
</evidence>
<evidence type="ECO:0000256" key="4">
    <source>
        <dbReference type="SAM" id="SignalP"/>
    </source>
</evidence>
<dbReference type="PANTHER" id="PTHR44858:SF1">
    <property type="entry name" value="UDP-N-ACETYLGLUCOSAMINE--PEPTIDE N-ACETYLGLUCOSAMINYLTRANSFERASE SPINDLY-RELATED"/>
    <property type="match status" value="1"/>
</dbReference>
<evidence type="ECO:0000256" key="3">
    <source>
        <dbReference type="PROSITE-ProRule" id="PRU00339"/>
    </source>
</evidence>
<dbReference type="PROSITE" id="PS50293">
    <property type="entry name" value="TPR_REGION"/>
    <property type="match status" value="1"/>
</dbReference>
<dbReference type="EMBL" id="QYYD01000003">
    <property type="protein sequence ID" value="RJF77188.1"/>
    <property type="molecule type" value="Genomic_DNA"/>
</dbReference>
<dbReference type="Pfam" id="PF07007">
    <property type="entry name" value="LprI"/>
    <property type="match status" value="1"/>
</dbReference>
<dbReference type="InterPro" id="IPR019734">
    <property type="entry name" value="TPR_rpt"/>
</dbReference>
<accession>A0A418VLZ8</accession>
<keyword evidence="4" id="KW-0732">Signal</keyword>
<dbReference type="InterPro" id="IPR011990">
    <property type="entry name" value="TPR-like_helical_dom_sf"/>
</dbReference>
<evidence type="ECO:0000256" key="2">
    <source>
        <dbReference type="ARBA" id="ARBA00022803"/>
    </source>
</evidence>
<feature type="chain" id="PRO_5019368426" evidence="4">
    <location>
        <begin position="25"/>
        <end position="255"/>
    </location>
</feature>
<dbReference type="OrthoDB" id="7066062at2"/>
<dbReference type="SMART" id="SM00028">
    <property type="entry name" value="TPR"/>
    <property type="match status" value="2"/>
</dbReference>
<dbReference type="GO" id="GO:0009279">
    <property type="term" value="C:cell outer membrane"/>
    <property type="evidence" value="ECO:0007669"/>
    <property type="project" value="TreeGrafter"/>
</dbReference>
<dbReference type="InterPro" id="IPR050498">
    <property type="entry name" value="Ycf3"/>
</dbReference>